<dbReference type="PANTHER" id="PTHR22934:SF25">
    <property type="entry name" value="DEVELOPMENTAL REGULATORY PROTEIN WETA"/>
    <property type="match status" value="1"/>
</dbReference>
<sequence>MPLPMRPISDKEMGVVDLDQLFEEYVETDFLQQFSESTADRSSSDDLAHLFELPPSNENELFGTSSSPMLNRDTADAWHKALQKCEQKPTPSVPDISSSFYVQSQGKESLSDSELLSFEDIFELDRNLNQLRSISQPSTPRPHTPRTVKKAVSFNDRATPRGIQKLPKKSASTSFTKMMQPSYYRTPISDVWSRKMDTTADSLQLQAPPNDLNSPPPSSRIIQHENGNGFFAQDHQAFGNNRSPLTSDEPHTPNIDFSNYQLTPQASPALGLSAHSSSAFPDNMGMTYSSSVSSAALSALHTPPSSNRLPMTTWGPDTSPTLEFGFSASPDFCSTKTAGWWDDSTHHPAPNFRETHSRSSNHNMSLSVPMGGLGISCDTAAFGDFGAVGLGVSVGETTMSGAPAPSFDMAGYTAMYTPPQQHIVNIGHRPLSRTPSPTPQPRFHRRRPSGQSHSHHQRASHSSTASSRRKSSNGSSQSSRQASTGGSGFVNFTPDDSRKILTGVAPSGSSKTKARREKEAADKRRKLSQAAMKAVMEAGGDIDSLRRLEREGLLVLES</sequence>
<keyword evidence="10" id="KW-1185">Reference proteome</keyword>
<dbReference type="GO" id="GO:0030435">
    <property type="term" value="P:sporulation resulting in formation of a cellular spore"/>
    <property type="evidence" value="ECO:0007669"/>
    <property type="project" value="UniProtKB-KW"/>
</dbReference>
<protein>
    <recommendedName>
        <fullName evidence="2">Developmental regulatory protein wetA</fullName>
    </recommendedName>
</protein>
<dbReference type="EMBL" id="MU006308">
    <property type="protein sequence ID" value="KAF2850082.1"/>
    <property type="molecule type" value="Genomic_DNA"/>
</dbReference>
<evidence type="ECO:0000256" key="6">
    <source>
        <dbReference type="ARBA" id="ARBA00023163"/>
    </source>
</evidence>
<feature type="region of interest" description="Disordered" evidence="8">
    <location>
        <begin position="427"/>
        <end position="527"/>
    </location>
</feature>
<proteinExistence type="inferred from homology"/>
<evidence type="ECO:0000256" key="4">
    <source>
        <dbReference type="ARBA" id="ARBA00023015"/>
    </source>
</evidence>
<keyword evidence="4" id="KW-0805">Transcription regulation</keyword>
<organism evidence="9 10">
    <name type="scientific">Plenodomus tracheiphilus IPT5</name>
    <dbReference type="NCBI Taxonomy" id="1408161"/>
    <lineage>
        <taxon>Eukaryota</taxon>
        <taxon>Fungi</taxon>
        <taxon>Dikarya</taxon>
        <taxon>Ascomycota</taxon>
        <taxon>Pezizomycotina</taxon>
        <taxon>Dothideomycetes</taxon>
        <taxon>Pleosporomycetidae</taxon>
        <taxon>Pleosporales</taxon>
        <taxon>Pleosporineae</taxon>
        <taxon>Leptosphaeriaceae</taxon>
        <taxon>Plenodomus</taxon>
    </lineage>
</organism>
<feature type="compositionally biased region" description="Low complexity" evidence="8">
    <location>
        <begin position="460"/>
        <end position="484"/>
    </location>
</feature>
<evidence type="ECO:0000256" key="8">
    <source>
        <dbReference type="SAM" id="MobiDB-lite"/>
    </source>
</evidence>
<accession>A0A6A7B449</accession>
<comment type="similarity">
    <text evidence="1">Belongs to the wetA family.</text>
</comment>
<dbReference type="PANTHER" id="PTHR22934">
    <property type="entry name" value="PROTEIN ESC1/WETA-RELATED"/>
    <property type="match status" value="1"/>
</dbReference>
<reference evidence="9" key="1">
    <citation type="submission" date="2020-01" db="EMBL/GenBank/DDBJ databases">
        <authorList>
            <consortium name="DOE Joint Genome Institute"/>
            <person name="Haridas S."/>
            <person name="Albert R."/>
            <person name="Binder M."/>
            <person name="Bloem J."/>
            <person name="Labutti K."/>
            <person name="Salamov A."/>
            <person name="Andreopoulos B."/>
            <person name="Baker S.E."/>
            <person name="Barry K."/>
            <person name="Bills G."/>
            <person name="Bluhm B.H."/>
            <person name="Cannon C."/>
            <person name="Castanera R."/>
            <person name="Culley D.E."/>
            <person name="Daum C."/>
            <person name="Ezra D."/>
            <person name="Gonzalez J.B."/>
            <person name="Henrissat B."/>
            <person name="Kuo A."/>
            <person name="Liang C."/>
            <person name="Lipzen A."/>
            <person name="Lutzoni F."/>
            <person name="Magnuson J."/>
            <person name="Mondo S."/>
            <person name="Nolan M."/>
            <person name="Ohm R."/>
            <person name="Pangilinan J."/>
            <person name="Park H.-J."/>
            <person name="Ramirez L."/>
            <person name="Alfaro M."/>
            <person name="Sun H."/>
            <person name="Tritt A."/>
            <person name="Yoshinaga Y."/>
            <person name="Zwiers L.-H."/>
            <person name="Turgeon B.G."/>
            <person name="Goodwin S.B."/>
            <person name="Spatafora J.W."/>
            <person name="Crous P.W."/>
            <person name="Grigoriev I.V."/>
        </authorList>
    </citation>
    <scope>NUCLEOTIDE SEQUENCE</scope>
    <source>
        <strain evidence="9">IPT5</strain>
    </source>
</reference>
<dbReference type="OrthoDB" id="2575228at2759"/>
<evidence type="ECO:0000256" key="3">
    <source>
        <dbReference type="ARBA" id="ARBA00022969"/>
    </source>
</evidence>
<keyword evidence="6" id="KW-0804">Transcription</keyword>
<keyword evidence="5" id="KW-0010">Activator</keyword>
<evidence type="ECO:0000256" key="2">
    <source>
        <dbReference type="ARBA" id="ARBA00015342"/>
    </source>
</evidence>
<evidence type="ECO:0000256" key="5">
    <source>
        <dbReference type="ARBA" id="ARBA00023159"/>
    </source>
</evidence>
<feature type="compositionally biased region" description="Basic residues" evidence="8">
    <location>
        <begin position="442"/>
        <end position="459"/>
    </location>
</feature>
<dbReference type="AlphaFoldDB" id="A0A6A7B449"/>
<evidence type="ECO:0000256" key="7">
    <source>
        <dbReference type="ARBA" id="ARBA00023321"/>
    </source>
</evidence>
<dbReference type="InterPro" id="IPR040112">
    <property type="entry name" value="WetA"/>
</dbReference>
<dbReference type="GO" id="GO:0048315">
    <property type="term" value="P:conidium formation"/>
    <property type="evidence" value="ECO:0007669"/>
    <property type="project" value="UniProtKB-KW"/>
</dbReference>
<name>A0A6A7B449_9PLEO</name>
<gene>
    <name evidence="9" type="ORF">T440DRAFT_518570</name>
</gene>
<dbReference type="Proteomes" id="UP000799423">
    <property type="component" value="Unassembled WGS sequence"/>
</dbReference>
<keyword evidence="3" id="KW-0749">Sporulation</keyword>
<evidence type="ECO:0000313" key="10">
    <source>
        <dbReference type="Proteomes" id="UP000799423"/>
    </source>
</evidence>
<evidence type="ECO:0000313" key="9">
    <source>
        <dbReference type="EMBL" id="KAF2850082.1"/>
    </source>
</evidence>
<keyword evidence="7" id="KW-0183">Conidiation</keyword>
<evidence type="ECO:0000256" key="1">
    <source>
        <dbReference type="ARBA" id="ARBA00008881"/>
    </source>
</evidence>